<organism evidence="1 2">
    <name type="scientific">Clostridium perfringens</name>
    <dbReference type="NCBI Taxonomy" id="1502"/>
    <lineage>
        <taxon>Bacteria</taxon>
        <taxon>Bacillati</taxon>
        <taxon>Bacillota</taxon>
        <taxon>Clostridia</taxon>
        <taxon>Eubacteriales</taxon>
        <taxon>Clostridiaceae</taxon>
        <taxon>Clostridium</taxon>
    </lineage>
</organism>
<accession>A0AAE8K7D8</accession>
<reference evidence="1 2" key="1">
    <citation type="submission" date="2018-11" db="EMBL/GenBank/DDBJ databases">
        <title>Draft genome sequences of potential pathogenic Clostridium perfringens from environmental surface water in the North West Province, South Africa.</title>
        <authorList>
            <person name="Fourie J.C.J."/>
            <person name="Sanko T.J."/>
            <person name="Bezuidenhout C."/>
            <person name="Mienie C."/>
            <person name="Adeleke R."/>
        </authorList>
    </citation>
    <scope>NUCLEOTIDE SEQUENCE [LARGE SCALE GENOMIC DNA]</scope>
    <source>
        <strain evidence="1 2">SC4-C13</strain>
    </source>
</reference>
<dbReference type="Pfam" id="PF10711">
    <property type="entry name" value="DUF2513"/>
    <property type="match status" value="1"/>
</dbReference>
<evidence type="ECO:0000313" key="2">
    <source>
        <dbReference type="Proteomes" id="UP000273641"/>
    </source>
</evidence>
<evidence type="ECO:0000313" key="1">
    <source>
        <dbReference type="EMBL" id="RQN24884.1"/>
    </source>
</evidence>
<dbReference type="RefSeq" id="WP_070956535.1">
    <property type="nucleotide sequence ID" value="NZ_CABHIS010000002.1"/>
</dbReference>
<sequence length="124" mass="13918">MKLNPDCVRDILITTEENTSFGCPMSYDSNSKYELLESYSPQEIVYHINQCELSGFLTKVTWFLGGGCIIYDLSPAGHEFLANIRSNTNWKKTKEISKSIGSTSLNVLSQIAANVISELIKKQF</sequence>
<comment type="caution">
    <text evidence="1">The sequence shown here is derived from an EMBL/GenBank/DDBJ whole genome shotgun (WGS) entry which is preliminary data.</text>
</comment>
<dbReference type="AlphaFoldDB" id="A0AAE8K7D8"/>
<gene>
    <name evidence="1" type="ORF">EHZ11_06540</name>
</gene>
<name>A0AAE8K7D8_CLOPF</name>
<dbReference type="Proteomes" id="UP000273641">
    <property type="component" value="Unassembled WGS sequence"/>
</dbReference>
<dbReference type="InterPro" id="IPR019650">
    <property type="entry name" value="DUF2513"/>
</dbReference>
<proteinExistence type="predicted"/>
<dbReference type="EMBL" id="RQNR01000002">
    <property type="protein sequence ID" value="RQN24884.1"/>
    <property type="molecule type" value="Genomic_DNA"/>
</dbReference>
<protein>
    <submittedName>
        <fullName evidence="1">DUF2513 domain-containing protein</fullName>
    </submittedName>
</protein>